<sequence length="38" mass="4136">MHINSATLVGIRPNAAASGKISVLTPLKTSHMMLRDFR</sequence>
<name>A0A160V5W0_9ZZZZ</name>
<accession>A0A160V5W0</accession>
<evidence type="ECO:0000313" key="1">
    <source>
        <dbReference type="EMBL" id="CUV01121.1"/>
    </source>
</evidence>
<gene>
    <name evidence="1" type="ORF">MGWOODY_Clf2454</name>
</gene>
<organism evidence="1">
    <name type="scientific">hydrothermal vent metagenome</name>
    <dbReference type="NCBI Taxonomy" id="652676"/>
    <lineage>
        <taxon>unclassified sequences</taxon>
        <taxon>metagenomes</taxon>
        <taxon>ecological metagenomes</taxon>
    </lineage>
</organism>
<proteinExistence type="predicted"/>
<dbReference type="EMBL" id="FAXA01000010">
    <property type="protein sequence ID" value="CUV01121.1"/>
    <property type="molecule type" value="Genomic_DNA"/>
</dbReference>
<reference evidence="1" key="1">
    <citation type="submission" date="2015-10" db="EMBL/GenBank/DDBJ databases">
        <authorList>
            <person name="Gilbert D.G."/>
        </authorList>
    </citation>
    <scope>NUCLEOTIDE SEQUENCE</scope>
</reference>
<dbReference type="AlphaFoldDB" id="A0A160V5W0"/>
<protein>
    <submittedName>
        <fullName evidence="1">Uncharacterized protein</fullName>
    </submittedName>
</protein>